<dbReference type="SMART" id="SM00304">
    <property type="entry name" value="HAMP"/>
    <property type="match status" value="1"/>
</dbReference>
<dbReference type="PANTHER" id="PTHR32089">
    <property type="entry name" value="METHYL-ACCEPTING CHEMOTAXIS PROTEIN MCPB"/>
    <property type="match status" value="1"/>
</dbReference>
<name>A0AAV2VN08_9VIBR</name>
<dbReference type="FunFam" id="1.10.287.950:FF:000001">
    <property type="entry name" value="Methyl-accepting chemotaxis sensory transducer"/>
    <property type="match status" value="1"/>
</dbReference>
<protein>
    <submittedName>
        <fullName evidence="9">Methyl-accepting chemotaxis protein</fullName>
    </submittedName>
</protein>
<evidence type="ECO:0000256" key="5">
    <source>
        <dbReference type="SAM" id="Coils"/>
    </source>
</evidence>
<evidence type="ECO:0000256" key="1">
    <source>
        <dbReference type="ARBA" id="ARBA00004370"/>
    </source>
</evidence>
<dbReference type="RefSeq" id="WP_022611347.1">
    <property type="nucleotide sequence ID" value="NZ_LK391965.1"/>
</dbReference>
<evidence type="ECO:0000259" key="7">
    <source>
        <dbReference type="PROSITE" id="PS50111"/>
    </source>
</evidence>
<dbReference type="Gene3D" id="3.30.450.20">
    <property type="entry name" value="PAS domain"/>
    <property type="match status" value="1"/>
</dbReference>
<dbReference type="PROSITE" id="PS50885">
    <property type="entry name" value="HAMP"/>
    <property type="match status" value="1"/>
</dbReference>
<proteinExistence type="inferred from homology"/>
<dbReference type="Gene3D" id="1.10.287.950">
    <property type="entry name" value="Methyl-accepting chemotaxis protein"/>
    <property type="match status" value="1"/>
</dbReference>
<keyword evidence="6" id="KW-1133">Transmembrane helix</keyword>
<keyword evidence="6" id="KW-0812">Transmembrane</keyword>
<sequence length="708" mass="76297">MSDLRKRSSLSVQWKITLLSGVCLVLTSIALIGFSVFNAIQNQTVIKGKSTESVVLKSQQLLNAESRSNAAQVQKYLDEATYRAEMLGDSALFLIQNAQENFTASEVLRNALNELVERAVNQFPTIQGAYLVFEVDKVDGEDKYYKNAGELGSNEVGRFSPYWAKSKEGDKAVVRLIGENELSDPANGEKYSCPLNTGSACVSSPKISEQGALTASISVPLKRDDELVGVLGINLSLDQLNQSISEADEALFDGQGEIAIVSLDGTLIASDVMPDNVGFPYKSNHVSDSKMTDFLYGNQSQVSWSKDGNWLTVFSPIQIANQNWGVLIDVPKNSVLADANALDAVIKGLVEAGIITEISFGALFVVIGLVVISVSSSRLVKPIREVVARLHDIASGEGDLTQRLKVTSNDEIGQLSSEFNQFLEKLQTIIRDLVNTTEVVGELIEQSKRSATVIRDSSDSQFKETDLVATASEEMTQTATVVAQNVHSAADAANQASAAAVSGHEVVEKSYSEMTRLVEKMQTAVPTVEALASNNASITEILTVIEGISEQTNLLALNAAIEAARAGEHGRGFAVVADEVRSLASRTQESVGEIREVIGKVELGTKDVVSAIQEGNDLANNTSVYVRNAVNELESIKSAIQAITEMNNQIVNATEQQQQVSSEVNLNIANIRDLSADILNQAQSSDSVVSEITEMSHQQQALVSQFKV</sequence>
<dbReference type="CDD" id="cd06225">
    <property type="entry name" value="HAMP"/>
    <property type="match status" value="1"/>
</dbReference>
<dbReference type="CDD" id="cd11386">
    <property type="entry name" value="MCP_signal"/>
    <property type="match status" value="1"/>
</dbReference>
<dbReference type="Pfam" id="PF22673">
    <property type="entry name" value="MCP-like_PDC_1"/>
    <property type="match status" value="1"/>
</dbReference>
<evidence type="ECO:0000259" key="8">
    <source>
        <dbReference type="PROSITE" id="PS50885"/>
    </source>
</evidence>
<evidence type="ECO:0000256" key="6">
    <source>
        <dbReference type="SAM" id="Phobius"/>
    </source>
</evidence>
<comment type="subcellular location">
    <subcellularLocation>
        <location evidence="1">Membrane</location>
    </subcellularLocation>
</comment>
<evidence type="ECO:0000256" key="2">
    <source>
        <dbReference type="ARBA" id="ARBA00023224"/>
    </source>
</evidence>
<dbReference type="GO" id="GO:0006935">
    <property type="term" value="P:chemotaxis"/>
    <property type="evidence" value="ECO:0007669"/>
    <property type="project" value="UniProtKB-ARBA"/>
</dbReference>
<dbReference type="SUPFAM" id="SSF58104">
    <property type="entry name" value="Methyl-accepting chemotaxis protein (MCP) signaling domain"/>
    <property type="match status" value="1"/>
</dbReference>
<evidence type="ECO:0000256" key="4">
    <source>
        <dbReference type="PROSITE-ProRule" id="PRU00284"/>
    </source>
</evidence>
<gene>
    <name evidence="9" type="ORF">VIBNISOn1_1670029</name>
</gene>
<dbReference type="AlphaFoldDB" id="A0AAV2VN08"/>
<accession>A0AAV2VN08</accession>
<feature type="domain" description="HAMP" evidence="8">
    <location>
        <begin position="377"/>
        <end position="431"/>
    </location>
</feature>
<dbReference type="EMBL" id="CAOF01000076">
    <property type="protein sequence ID" value="CCO46105.1"/>
    <property type="molecule type" value="Genomic_DNA"/>
</dbReference>
<dbReference type="GO" id="GO:0007165">
    <property type="term" value="P:signal transduction"/>
    <property type="evidence" value="ECO:0007669"/>
    <property type="project" value="UniProtKB-KW"/>
</dbReference>
<dbReference type="CDD" id="cd12913">
    <property type="entry name" value="PDC1_MCP_like"/>
    <property type="match status" value="1"/>
</dbReference>
<keyword evidence="2 4" id="KW-0807">Transducer</keyword>
<keyword evidence="6" id="KW-0472">Membrane</keyword>
<keyword evidence="5" id="KW-0175">Coiled coil</keyword>
<feature type="domain" description="Methyl-accepting transducer" evidence="7">
    <location>
        <begin position="436"/>
        <end position="672"/>
    </location>
</feature>
<comment type="similarity">
    <text evidence="3">Belongs to the methyl-accepting chemotaxis (MCP) protein family.</text>
</comment>
<dbReference type="Pfam" id="PF00015">
    <property type="entry name" value="MCPsignal"/>
    <property type="match status" value="1"/>
</dbReference>
<dbReference type="InterPro" id="IPR004089">
    <property type="entry name" value="MCPsignal_dom"/>
</dbReference>
<dbReference type="SMART" id="SM00283">
    <property type="entry name" value="MA"/>
    <property type="match status" value="1"/>
</dbReference>
<organism evidence="9 10">
    <name type="scientific">Vibrio nigripulchritudo SOn1</name>
    <dbReference type="NCBI Taxonomy" id="1238450"/>
    <lineage>
        <taxon>Bacteria</taxon>
        <taxon>Pseudomonadati</taxon>
        <taxon>Pseudomonadota</taxon>
        <taxon>Gammaproteobacteria</taxon>
        <taxon>Vibrionales</taxon>
        <taxon>Vibrionaceae</taxon>
        <taxon>Vibrio</taxon>
    </lineage>
</organism>
<dbReference type="GO" id="GO:0016020">
    <property type="term" value="C:membrane"/>
    <property type="evidence" value="ECO:0007669"/>
    <property type="project" value="UniProtKB-SubCell"/>
</dbReference>
<dbReference type="PROSITE" id="PS50111">
    <property type="entry name" value="CHEMOTAXIS_TRANSDUC_2"/>
    <property type="match status" value="1"/>
</dbReference>
<evidence type="ECO:0000313" key="9">
    <source>
        <dbReference type="EMBL" id="CCO46105.1"/>
    </source>
</evidence>
<feature type="transmembrane region" description="Helical" evidence="6">
    <location>
        <begin position="12"/>
        <end position="37"/>
    </location>
</feature>
<feature type="coiled-coil region" evidence="5">
    <location>
        <begin position="626"/>
        <end position="663"/>
    </location>
</feature>
<dbReference type="Pfam" id="PF00672">
    <property type="entry name" value="HAMP"/>
    <property type="match status" value="1"/>
</dbReference>
<comment type="caution">
    <text evidence="9">The sequence shown here is derived from an EMBL/GenBank/DDBJ whole genome shotgun (WGS) entry which is preliminary data.</text>
</comment>
<feature type="transmembrane region" description="Helical" evidence="6">
    <location>
        <begin position="358"/>
        <end position="380"/>
    </location>
</feature>
<reference evidence="9 10" key="1">
    <citation type="journal article" date="2013" name="ISME J.">
        <title>Comparative genomics of pathogenic lineages of Vibrio nigripulchritudo identifies virulence-associated traits.</title>
        <authorList>
            <person name="Goudenege D."/>
            <person name="Labreuche Y."/>
            <person name="Krin E."/>
            <person name="Ansquer D."/>
            <person name="Mangenot S."/>
            <person name="Calteau A."/>
            <person name="Medigue C."/>
            <person name="Mazel D."/>
            <person name="Polz M.F."/>
            <person name="Le Roux F."/>
        </authorList>
    </citation>
    <scope>NUCLEOTIDE SEQUENCE [LARGE SCALE GENOMIC DNA]</scope>
    <source>
        <strain evidence="9 10">SOn1</strain>
    </source>
</reference>
<dbReference type="PANTHER" id="PTHR32089:SF55">
    <property type="entry name" value="METHYL ACCEPTING SENSORY TRANSDUCER WITH CACHE_2 SMALL MOLECULE BINDING DOMAIN"/>
    <property type="match status" value="1"/>
</dbReference>
<dbReference type="Proteomes" id="UP000018211">
    <property type="component" value="Unassembled WGS sequence"/>
</dbReference>
<evidence type="ECO:0000313" key="10">
    <source>
        <dbReference type="Proteomes" id="UP000018211"/>
    </source>
</evidence>
<evidence type="ECO:0000256" key="3">
    <source>
        <dbReference type="ARBA" id="ARBA00029447"/>
    </source>
</evidence>
<dbReference type="InterPro" id="IPR003660">
    <property type="entry name" value="HAMP_dom"/>
</dbReference>